<protein>
    <submittedName>
        <fullName evidence="1">Uncharacterized protein</fullName>
    </submittedName>
</protein>
<reference evidence="1" key="1">
    <citation type="journal article" date="2019" name="MBio">
        <title>Virus Genomes from Deep Sea Sediments Expand the Ocean Megavirome and Support Independent Origins of Viral Gigantism.</title>
        <authorList>
            <person name="Backstrom D."/>
            <person name="Yutin N."/>
            <person name="Jorgensen S.L."/>
            <person name="Dharamshi J."/>
            <person name="Homa F."/>
            <person name="Zaremba-Niedwiedzka K."/>
            <person name="Spang A."/>
            <person name="Wolf Y.I."/>
            <person name="Koonin E.V."/>
            <person name="Ettema T.J."/>
        </authorList>
    </citation>
    <scope>NUCLEOTIDE SEQUENCE</scope>
</reference>
<name>A0A481ZAV5_9VIRU</name>
<proteinExistence type="predicted"/>
<accession>A0A481ZAV5</accession>
<dbReference type="EMBL" id="MK500569">
    <property type="protein sequence ID" value="QBK92229.1"/>
    <property type="molecule type" value="Genomic_DNA"/>
</dbReference>
<organism evidence="1">
    <name type="scientific">Pithovirus LCPAC304</name>
    <dbReference type="NCBI Taxonomy" id="2506594"/>
    <lineage>
        <taxon>Viruses</taxon>
        <taxon>Pithoviruses</taxon>
    </lineage>
</organism>
<sequence length="239" mass="26713">MRKRRHKKRSQKKRCHSNFGGAAKVMQCLLVDYSFLRAARASTTPRGFNKHVQMLTAITNAFKNYRISLSSTDGRTYFDTAFPTTNHDGKNVKDINGKNINVSGGVEVQYANLITYGVIYERSRNFGKEHGVGADARWDETVGAIQYFLARTIRRDQCDVEAFVLRVSHKPDALPSSIIPIKAQDFAIVDNQPFIVVDNNIIPVKPENIAVIANQTFAVVNGQPFLLPDQKMSANVPAL</sequence>
<evidence type="ECO:0000313" key="1">
    <source>
        <dbReference type="EMBL" id="QBK92229.1"/>
    </source>
</evidence>
<gene>
    <name evidence="1" type="ORF">LCPAC304_05760</name>
</gene>